<dbReference type="PANTHER" id="PTHR36154">
    <property type="entry name" value="DNA-BINDING TRANSCRIPTIONAL ACTIVATOR ALPA"/>
    <property type="match status" value="1"/>
</dbReference>
<dbReference type="EMBL" id="JPLA01000044">
    <property type="protein sequence ID" value="KLD62507.1"/>
    <property type="molecule type" value="Genomic_DNA"/>
</dbReference>
<proteinExistence type="predicted"/>
<gene>
    <name evidence="1" type="ORF">Y882_15765</name>
</gene>
<protein>
    <recommendedName>
        <fullName evidence="3">AlpA family transcriptional regulator</fullName>
    </recommendedName>
</protein>
<dbReference type="PATRIC" id="fig|1440762.4.peg.2877"/>
<dbReference type="PANTHER" id="PTHR36154:SF1">
    <property type="entry name" value="DNA-BINDING TRANSCRIPTIONAL ACTIVATOR ALPA"/>
    <property type="match status" value="1"/>
</dbReference>
<dbReference type="Pfam" id="PF05930">
    <property type="entry name" value="Phage_AlpA"/>
    <property type="match status" value="1"/>
</dbReference>
<evidence type="ECO:0000313" key="2">
    <source>
        <dbReference type="Proteomes" id="UP000035481"/>
    </source>
</evidence>
<name>A0A0G9H466_9GAMM</name>
<dbReference type="InterPro" id="IPR052931">
    <property type="entry name" value="Prophage_regulatory_activator"/>
</dbReference>
<dbReference type="InterPro" id="IPR010260">
    <property type="entry name" value="AlpA"/>
</dbReference>
<comment type="caution">
    <text evidence="1">The sequence shown here is derived from an EMBL/GenBank/DDBJ whole genome shotgun (WGS) entry which is preliminary data.</text>
</comment>
<sequence>MMIEIPANTKFVRLHTVMKMVGLSRSQIYKLVSEGRFPPQIKLSTRSVAWVEADVLSWMYGRIAPRLAA</sequence>
<dbReference type="AlphaFoldDB" id="A0A0G9H466"/>
<dbReference type="STRING" id="1440762.Y882_15765"/>
<organism evidence="1 2">
    <name type="scientific">Dyella japonica DSM 16301</name>
    <dbReference type="NCBI Taxonomy" id="1440762"/>
    <lineage>
        <taxon>Bacteria</taxon>
        <taxon>Pseudomonadati</taxon>
        <taxon>Pseudomonadota</taxon>
        <taxon>Gammaproteobacteria</taxon>
        <taxon>Lysobacterales</taxon>
        <taxon>Rhodanobacteraceae</taxon>
        <taxon>Dyella</taxon>
    </lineage>
</organism>
<dbReference type="Proteomes" id="UP000035481">
    <property type="component" value="Unassembled WGS sequence"/>
</dbReference>
<reference evidence="1 2" key="1">
    <citation type="journal article" date="2015" name="Antonie Van Leeuwenhoek">
        <title>A phylogenomic and molecular marker based taxonomic framework for the order Xanthomonadales: proposal to transfer the families Algiphilaceae and Solimonadaceae to the order Nevskiales ord. nov. and to create a new family within the order Xanthomonadales, the family Rhodanobacteraceae fam. nov., containing the genus Rhodanobacter and its closest relatives.</title>
        <authorList>
            <person name="Naushad S."/>
            <person name="Adeolu M."/>
            <person name="Wong S."/>
            <person name="Sohail M."/>
            <person name="Schellhorn H.E."/>
            <person name="Gupta R.S."/>
        </authorList>
    </citation>
    <scope>NUCLEOTIDE SEQUENCE [LARGE SCALE GENOMIC DNA]</scope>
    <source>
        <strain evidence="1 2">DSM 16301</strain>
    </source>
</reference>
<evidence type="ECO:0008006" key="3">
    <source>
        <dbReference type="Google" id="ProtNLM"/>
    </source>
</evidence>
<accession>A0A0G9H466</accession>
<dbReference type="Gene3D" id="1.10.238.160">
    <property type="match status" value="1"/>
</dbReference>
<evidence type="ECO:0000313" key="1">
    <source>
        <dbReference type="EMBL" id="KLD62507.1"/>
    </source>
</evidence>